<evidence type="ECO:0000313" key="2">
    <source>
        <dbReference type="EMBL" id="MCD9637952.1"/>
    </source>
</evidence>
<feature type="compositionally biased region" description="Polar residues" evidence="1">
    <location>
        <begin position="182"/>
        <end position="197"/>
    </location>
</feature>
<accession>A0ABS8UT29</accession>
<feature type="region of interest" description="Disordered" evidence="1">
    <location>
        <begin position="11"/>
        <end position="44"/>
    </location>
</feature>
<sequence length="306" mass="33195">MGKPPLFIAVGGTSPMGENIPVTGNGESQDQITQPQSTNTTKHQNNFLNSSIKNSIATNDHGDAGKWANINAKHDSNSEGIRSNGKLKGGRTSKETQNTQRSRKSQTGIQTRFKQSTGKRQLGFERIWFKMGILIEIRVDNTMQTQMKNAQKQANVSLVGGECSSTRAVGQQQEVLRFGSDSSYGEATRESNNVHNSPSHEHQNNSTKNPKIKIPPNNQMLPAAKHDMLAVEQVGLTVLTNSRKSSRVRTLQSIPATLDESGAFSRPVICNVRDPCKGIAIDGVSRQENITLSPGSGTGPQPPEPD</sequence>
<gene>
    <name evidence="2" type="ORF">HAX54_021510</name>
</gene>
<dbReference type="Proteomes" id="UP000823775">
    <property type="component" value="Unassembled WGS sequence"/>
</dbReference>
<reference evidence="2 3" key="1">
    <citation type="journal article" date="2021" name="BMC Genomics">
        <title>Datura genome reveals duplications of psychoactive alkaloid biosynthetic genes and high mutation rate following tissue culture.</title>
        <authorList>
            <person name="Rajewski A."/>
            <person name="Carter-House D."/>
            <person name="Stajich J."/>
            <person name="Litt A."/>
        </authorList>
    </citation>
    <scope>NUCLEOTIDE SEQUENCE [LARGE SCALE GENOMIC DNA]</scope>
    <source>
        <strain evidence="2">AR-01</strain>
    </source>
</reference>
<feature type="region of interest" description="Disordered" evidence="1">
    <location>
        <begin position="182"/>
        <end position="215"/>
    </location>
</feature>
<dbReference type="EMBL" id="JACEIK010002588">
    <property type="protein sequence ID" value="MCD9637952.1"/>
    <property type="molecule type" value="Genomic_DNA"/>
</dbReference>
<evidence type="ECO:0000256" key="1">
    <source>
        <dbReference type="SAM" id="MobiDB-lite"/>
    </source>
</evidence>
<evidence type="ECO:0000313" key="3">
    <source>
        <dbReference type="Proteomes" id="UP000823775"/>
    </source>
</evidence>
<comment type="caution">
    <text evidence="2">The sequence shown here is derived from an EMBL/GenBank/DDBJ whole genome shotgun (WGS) entry which is preliminary data.</text>
</comment>
<protein>
    <submittedName>
        <fullName evidence="2">Uncharacterized protein</fullName>
    </submittedName>
</protein>
<organism evidence="2 3">
    <name type="scientific">Datura stramonium</name>
    <name type="common">Jimsonweed</name>
    <name type="synonym">Common thornapple</name>
    <dbReference type="NCBI Taxonomy" id="4076"/>
    <lineage>
        <taxon>Eukaryota</taxon>
        <taxon>Viridiplantae</taxon>
        <taxon>Streptophyta</taxon>
        <taxon>Embryophyta</taxon>
        <taxon>Tracheophyta</taxon>
        <taxon>Spermatophyta</taxon>
        <taxon>Magnoliopsida</taxon>
        <taxon>eudicotyledons</taxon>
        <taxon>Gunneridae</taxon>
        <taxon>Pentapetalae</taxon>
        <taxon>asterids</taxon>
        <taxon>lamiids</taxon>
        <taxon>Solanales</taxon>
        <taxon>Solanaceae</taxon>
        <taxon>Solanoideae</taxon>
        <taxon>Datureae</taxon>
        <taxon>Datura</taxon>
    </lineage>
</organism>
<name>A0ABS8UT29_DATST</name>
<feature type="compositionally biased region" description="Polar residues" evidence="1">
    <location>
        <begin position="25"/>
        <end position="44"/>
    </location>
</feature>
<feature type="compositionally biased region" description="Polar residues" evidence="1">
    <location>
        <begin position="95"/>
        <end position="117"/>
    </location>
</feature>
<feature type="region of interest" description="Disordered" evidence="1">
    <location>
        <begin position="285"/>
        <end position="306"/>
    </location>
</feature>
<proteinExistence type="predicted"/>
<feature type="compositionally biased region" description="Polar residues" evidence="1">
    <location>
        <begin position="286"/>
        <end position="295"/>
    </location>
</feature>
<keyword evidence="3" id="KW-1185">Reference proteome</keyword>
<feature type="region of interest" description="Disordered" evidence="1">
    <location>
        <begin position="70"/>
        <end position="117"/>
    </location>
</feature>